<name>A0A482G3T3_9MICR</name>
<feature type="compositionally biased region" description="Basic and acidic residues" evidence="1">
    <location>
        <begin position="252"/>
        <end position="271"/>
    </location>
</feature>
<feature type="region of interest" description="Disordered" evidence="1">
    <location>
        <begin position="244"/>
        <end position="277"/>
    </location>
</feature>
<sequence>MFLSLNRKLFIVASLLTAIRTATPTAPPQGGIMVPNRAQQQMLPAVVDPRKANCNIQYINGKKIIPANNNNPAECQRDLIERAKMRQAQAIETAARAVQTIEHIKQEPKCVKSVDLRETQCIKTKLLNELKNEPEYTVTGEDNKVNIFKKGKKIMTAANIQHHFIKVEKPPSEQFQIVKKAKEAYVFNAIGEVLSTKQTRKRPAPQCICPGKSTPQTAEGTPLINECKQAECKNYDLFVNILSNTTVSEPGPEDKKAKKEETSNKKEEGKENGSGSS</sequence>
<dbReference type="AlphaFoldDB" id="A0A482G3T3"/>
<organism evidence="3">
    <name type="scientific">Nosema pernyi</name>
    <dbReference type="NCBI Taxonomy" id="1112939"/>
    <lineage>
        <taxon>Eukaryota</taxon>
        <taxon>Fungi</taxon>
        <taxon>Fungi incertae sedis</taxon>
        <taxon>Microsporidia</taxon>
        <taxon>Nosematidae</taxon>
        <taxon>Nosema</taxon>
    </lineage>
</organism>
<proteinExistence type="evidence at transcript level"/>
<dbReference type="SMR" id="A0A482G3T3"/>
<evidence type="ECO:0000313" key="3">
    <source>
        <dbReference type="EMBL" id="QBO59870.1"/>
    </source>
</evidence>
<accession>A0A482G3T3</accession>
<dbReference type="EMBL" id="MH678696">
    <property type="protein sequence ID" value="QBO59870.1"/>
    <property type="molecule type" value="mRNA"/>
</dbReference>
<protein>
    <submittedName>
        <fullName evidence="3">Polar tube protein 2</fullName>
    </submittedName>
</protein>
<gene>
    <name evidence="3" type="primary">PTP2</name>
</gene>
<feature type="chain" id="PRO_5019751349" evidence="2">
    <location>
        <begin position="22"/>
        <end position="277"/>
    </location>
</feature>
<dbReference type="Pfam" id="PF17022">
    <property type="entry name" value="PTP2"/>
    <property type="match status" value="1"/>
</dbReference>
<reference evidence="3" key="1">
    <citation type="submission" date="2018-07" db="EMBL/GenBank/DDBJ databases">
        <title>Identification of three polar tube proteins from parasitic Microsporidian Nosema pernyi through gene cloning and LC-MS/MS, one protein of PTP3 indirect mmunofluorescence assay and closely linked proteins analysis.</title>
        <authorList>
            <person name="Wang Y."/>
            <person name="Wang D.Y."/>
            <person name="Liu W."/>
            <person name="Ma Y.Y."/>
            <person name="Jiang Y.R."/>
            <person name="Qin L."/>
        </authorList>
    </citation>
    <scope>NUCLEOTIDE SEQUENCE</scope>
    <source>
        <strain evidence="3">SY18</strain>
    </source>
</reference>
<evidence type="ECO:0000256" key="1">
    <source>
        <dbReference type="SAM" id="MobiDB-lite"/>
    </source>
</evidence>
<keyword evidence="2" id="KW-0732">Signal</keyword>
<dbReference type="InterPro" id="IPR031507">
    <property type="entry name" value="PTP2"/>
</dbReference>
<evidence type="ECO:0000256" key="2">
    <source>
        <dbReference type="SAM" id="SignalP"/>
    </source>
</evidence>
<feature type="signal peptide" evidence="2">
    <location>
        <begin position="1"/>
        <end position="21"/>
    </location>
</feature>